<dbReference type="RefSeq" id="WP_221028934.1">
    <property type="nucleotide sequence ID" value="NZ_CP139781.1"/>
</dbReference>
<evidence type="ECO:0000256" key="1">
    <source>
        <dbReference type="ARBA" id="ARBA00006484"/>
    </source>
</evidence>
<dbReference type="PANTHER" id="PTHR44196:SF2">
    <property type="entry name" value="SHORT-CHAIN DEHYDROGENASE-RELATED"/>
    <property type="match status" value="1"/>
</dbReference>
<dbReference type="Gene3D" id="3.40.50.720">
    <property type="entry name" value="NAD(P)-binding Rossmann-like Domain"/>
    <property type="match status" value="1"/>
</dbReference>
<keyword evidence="5" id="KW-1185">Reference proteome</keyword>
<gene>
    <name evidence="4" type="ORF">K1X11_001335</name>
</gene>
<dbReference type="PROSITE" id="PS00061">
    <property type="entry name" value="ADH_SHORT"/>
    <property type="match status" value="1"/>
</dbReference>
<name>A0ABZ1C8L2_9BACT</name>
<evidence type="ECO:0000313" key="4">
    <source>
        <dbReference type="EMBL" id="WRQ88031.1"/>
    </source>
</evidence>
<dbReference type="Pfam" id="PF00106">
    <property type="entry name" value="adh_short"/>
    <property type="match status" value="1"/>
</dbReference>
<organism evidence="4 5">
    <name type="scientific">Actomonas aquatica</name>
    <dbReference type="NCBI Taxonomy" id="2866162"/>
    <lineage>
        <taxon>Bacteria</taxon>
        <taxon>Pseudomonadati</taxon>
        <taxon>Verrucomicrobiota</taxon>
        <taxon>Opitutia</taxon>
        <taxon>Opitutales</taxon>
        <taxon>Opitutaceae</taxon>
        <taxon>Actomonas</taxon>
    </lineage>
</organism>
<dbReference type="EMBL" id="CP139781">
    <property type="protein sequence ID" value="WRQ88031.1"/>
    <property type="molecule type" value="Genomic_DNA"/>
</dbReference>
<proteinExistence type="inferred from homology"/>
<dbReference type="SUPFAM" id="SSF51735">
    <property type="entry name" value="NAD(P)-binding Rossmann-fold domains"/>
    <property type="match status" value="1"/>
</dbReference>
<dbReference type="Proteomes" id="UP000738431">
    <property type="component" value="Chromosome"/>
</dbReference>
<dbReference type="PANTHER" id="PTHR44196">
    <property type="entry name" value="DEHYDROGENASE/REDUCTASE SDR FAMILY MEMBER 7B"/>
    <property type="match status" value="1"/>
</dbReference>
<keyword evidence="2" id="KW-0560">Oxidoreductase</keyword>
<evidence type="ECO:0000256" key="2">
    <source>
        <dbReference type="ARBA" id="ARBA00023002"/>
    </source>
</evidence>
<dbReference type="InterPro" id="IPR036291">
    <property type="entry name" value="NAD(P)-bd_dom_sf"/>
</dbReference>
<evidence type="ECO:0000313" key="5">
    <source>
        <dbReference type="Proteomes" id="UP000738431"/>
    </source>
</evidence>
<dbReference type="PRINTS" id="PR00080">
    <property type="entry name" value="SDRFAMILY"/>
</dbReference>
<accession>A0ABZ1C8L2</accession>
<dbReference type="InterPro" id="IPR020904">
    <property type="entry name" value="Sc_DH/Rdtase_CS"/>
</dbReference>
<reference evidence="4 5" key="1">
    <citation type="submission" date="2023-12" db="EMBL/GenBank/DDBJ databases">
        <title>Description of an unclassified Opitutus bacterium of Verrucomicrobiota.</title>
        <authorList>
            <person name="Zhang D.-F."/>
        </authorList>
    </citation>
    <scope>NUCLEOTIDE SEQUENCE [LARGE SCALE GENOMIC DNA]</scope>
    <source>
        <strain evidence="4 5">WL0086</strain>
    </source>
</reference>
<evidence type="ECO:0000256" key="3">
    <source>
        <dbReference type="RuleBase" id="RU000363"/>
    </source>
</evidence>
<sequence>MPVVEKQHLPYAAVVLTGGSSGIGKSFVSHIAKVDPEVLICNLSRRKPDVNSAQLKLCHVEVDLSDNRSRSDGLERLLEVLAQKAPSGPILLINNAGFGHYGAFSSADSERYQAMVELNVGAVMAVTAALLPLLRERGGAIMNVASVVAFQPTPLMATYGATKAFVLHWSHALRAELAPVGVEVMAVCPGSTQSAFHDEAGMSRGSMGDAFTQTADQVVEEAMRALRRGKAHVVTGWLNKVQCWLSARLPLTWSTWASHRVLEKYRPKA</sequence>
<protein>
    <submittedName>
        <fullName evidence="4">SDR family NAD(P)-dependent oxidoreductase</fullName>
    </submittedName>
</protein>
<dbReference type="PRINTS" id="PR00081">
    <property type="entry name" value="GDHRDH"/>
</dbReference>
<dbReference type="InterPro" id="IPR002347">
    <property type="entry name" value="SDR_fam"/>
</dbReference>
<comment type="similarity">
    <text evidence="1 3">Belongs to the short-chain dehydrogenases/reductases (SDR) family.</text>
</comment>